<organism evidence="3 4">
    <name type="scientific">Linnemannia hyalina</name>
    <dbReference type="NCBI Taxonomy" id="64524"/>
    <lineage>
        <taxon>Eukaryota</taxon>
        <taxon>Fungi</taxon>
        <taxon>Fungi incertae sedis</taxon>
        <taxon>Mucoromycota</taxon>
        <taxon>Mortierellomycotina</taxon>
        <taxon>Mortierellomycetes</taxon>
        <taxon>Mortierellales</taxon>
        <taxon>Mortierellaceae</taxon>
        <taxon>Linnemannia</taxon>
    </lineage>
</organism>
<reference evidence="3" key="1">
    <citation type="submission" date="2021-06" db="EMBL/GenBank/DDBJ databases">
        <title>Genome Sequence of Mortierella hyaline Strain SCG-10, a Cold-Adapted, Nitrate-Reducing Fungus Isolated from Soil in Minnesota, USA.</title>
        <authorList>
            <person name="Aldossari N."/>
        </authorList>
    </citation>
    <scope>NUCLEOTIDE SEQUENCE</scope>
    <source>
        <strain evidence="3">SCG-10</strain>
    </source>
</reference>
<sequence>MSTNSILMPTSAFYLPELLDLIGKDLNTRDLLSCVQVCRVWNQHFMPTLWATIDDKLYSWPKILRRFSPLAPGFLHGDNSRLNNVFTKHGRHIRHLTAGWATTITSVSAAGTVTGLESLSVVQPSGFSSESVFSVRGTTPLWIPPLLQDFLPPTTRKCKYRNLSVWDFVQRFWSLVIHNSSLKSIELAQECQLDDFPIPVPSLLKALATLRNLTKLVNNMAAIDLQMVLEHLPALSFYSGPICWIDYRLTTTDLELTTVFPHLRTLQLSTILRRPQCVQPFLLHTTVLNLLRHLSNLDQLSLDGIWNFVHPPLGSTATGNEMLPDSRTTISNSNSSVQDFHFVRAGRVSSSSMRDFIALDILPRMPRLTRLTLQTLTQAAGKALAKYCSQLEWLQLRTTKYDSMDQDSITPLLHHCSRLRHLDAIWHTVEANSLMKKPVVCRGMEVFRCKITGIGEEDEEGEEEEEEEEEDHDNELEDEPWENLVEDDNNDDYEDEDEETKGIRRQGRLLDHHQHIYDELGRWTELRVLELGVDNVDWYDIMGSDPGRHLVDGRIYYNYFGPTPNTLPLSLESGLDRLRTLKKMEVIGFEGVDHRINTRELAWMAENWPKLQVMHGFQAPDEKDEYALRCPKVKELREYMQGLRPLVRHEPGQEYR</sequence>
<dbReference type="OrthoDB" id="2446057at2759"/>
<dbReference type="AlphaFoldDB" id="A0A9P7Y0B7"/>
<protein>
    <recommendedName>
        <fullName evidence="2">F-box domain-containing protein</fullName>
    </recommendedName>
</protein>
<feature type="domain" description="F-box" evidence="2">
    <location>
        <begin position="17"/>
        <end position="54"/>
    </location>
</feature>
<dbReference type="InterPro" id="IPR032675">
    <property type="entry name" value="LRR_dom_sf"/>
</dbReference>
<evidence type="ECO:0000259" key="2">
    <source>
        <dbReference type="Pfam" id="PF12937"/>
    </source>
</evidence>
<feature type="region of interest" description="Disordered" evidence="1">
    <location>
        <begin position="452"/>
        <end position="505"/>
    </location>
</feature>
<evidence type="ECO:0000313" key="3">
    <source>
        <dbReference type="EMBL" id="KAG9070476.1"/>
    </source>
</evidence>
<evidence type="ECO:0000313" key="4">
    <source>
        <dbReference type="Proteomes" id="UP000707451"/>
    </source>
</evidence>
<keyword evidence="4" id="KW-1185">Reference proteome</keyword>
<proteinExistence type="predicted"/>
<dbReference type="Pfam" id="PF12937">
    <property type="entry name" value="F-box-like"/>
    <property type="match status" value="1"/>
</dbReference>
<dbReference type="SUPFAM" id="SSF81383">
    <property type="entry name" value="F-box domain"/>
    <property type="match status" value="1"/>
</dbReference>
<dbReference type="PANTHER" id="PTHR16134:SF119">
    <property type="entry name" value="AT02038P-RELATED"/>
    <property type="match status" value="1"/>
</dbReference>
<gene>
    <name evidence="3" type="ORF">KI688_008012</name>
</gene>
<dbReference type="InterPro" id="IPR001810">
    <property type="entry name" value="F-box_dom"/>
</dbReference>
<accession>A0A9P7Y0B7</accession>
<feature type="compositionally biased region" description="Acidic residues" evidence="1">
    <location>
        <begin position="455"/>
        <end position="499"/>
    </location>
</feature>
<dbReference type="Gene3D" id="3.80.10.10">
    <property type="entry name" value="Ribonuclease Inhibitor"/>
    <property type="match status" value="1"/>
</dbReference>
<dbReference type="PANTHER" id="PTHR16134">
    <property type="entry name" value="F-BOX/TPR REPEAT PROTEIN POF3"/>
    <property type="match status" value="1"/>
</dbReference>
<comment type="caution">
    <text evidence="3">The sequence shown here is derived from an EMBL/GenBank/DDBJ whole genome shotgun (WGS) entry which is preliminary data.</text>
</comment>
<dbReference type="InterPro" id="IPR036047">
    <property type="entry name" value="F-box-like_dom_sf"/>
</dbReference>
<dbReference type="Proteomes" id="UP000707451">
    <property type="component" value="Unassembled WGS sequence"/>
</dbReference>
<evidence type="ECO:0000256" key="1">
    <source>
        <dbReference type="SAM" id="MobiDB-lite"/>
    </source>
</evidence>
<dbReference type="EMBL" id="JAHRHY010000003">
    <property type="protein sequence ID" value="KAG9070476.1"/>
    <property type="molecule type" value="Genomic_DNA"/>
</dbReference>
<name>A0A9P7Y0B7_9FUNG</name>
<dbReference type="SUPFAM" id="SSF52047">
    <property type="entry name" value="RNI-like"/>
    <property type="match status" value="1"/>
</dbReference>